<proteinExistence type="predicted"/>
<sequence length="243" mass="25489">MTSSALGLAALALCLAFCGAAAQGEGRQVPGFTYLFATDLQKVQPGDVIQSIDTLFWDGGESSDGMHKCARVCRKEGGGGVCAAFTFCADARRCHLLSRLPSSLEAARPPALARPGGMIQSALGYNAYNPKCTSGFSQAAASRAELASECKASVHPNTALGDTMSLTNTLRSRVLRLAYEANQPSPAACCELCASLRSRGCSAWSYDPNGWMLDRSLKCTLRAGTNPAMSTSRGVTSGVMNDK</sequence>
<feature type="chain" id="PRO_5015873924" description="Apple domain-containing protein" evidence="1">
    <location>
        <begin position="23"/>
        <end position="243"/>
    </location>
</feature>
<feature type="signal peptide" evidence="1">
    <location>
        <begin position="1"/>
        <end position="22"/>
    </location>
</feature>
<dbReference type="AlphaFoldDB" id="A0A2V0NKU4"/>
<evidence type="ECO:0000313" key="3">
    <source>
        <dbReference type="EMBL" id="GBF87976.1"/>
    </source>
</evidence>
<dbReference type="InParanoid" id="A0A2V0NKU4"/>
<dbReference type="OrthoDB" id="536990at2759"/>
<keyword evidence="4" id="KW-1185">Reference proteome</keyword>
<feature type="domain" description="Apple" evidence="2">
    <location>
        <begin position="45"/>
        <end position="96"/>
    </location>
</feature>
<dbReference type="Pfam" id="PF14295">
    <property type="entry name" value="PAN_4"/>
    <property type="match status" value="2"/>
</dbReference>
<comment type="caution">
    <text evidence="3">The sequence shown here is derived from an EMBL/GenBank/DDBJ whole genome shotgun (WGS) entry which is preliminary data.</text>
</comment>
<name>A0A2V0NKU4_9CHLO</name>
<dbReference type="Gene3D" id="3.50.4.10">
    <property type="entry name" value="Hepatocyte Growth Factor"/>
    <property type="match status" value="1"/>
</dbReference>
<evidence type="ECO:0000313" key="4">
    <source>
        <dbReference type="Proteomes" id="UP000247498"/>
    </source>
</evidence>
<dbReference type="InterPro" id="IPR003609">
    <property type="entry name" value="Pan_app"/>
</dbReference>
<gene>
    <name evidence="3" type="ORF">Rsub_00688</name>
</gene>
<evidence type="ECO:0000259" key="2">
    <source>
        <dbReference type="Pfam" id="PF14295"/>
    </source>
</evidence>
<evidence type="ECO:0000256" key="1">
    <source>
        <dbReference type="SAM" id="SignalP"/>
    </source>
</evidence>
<dbReference type="Proteomes" id="UP000247498">
    <property type="component" value="Unassembled WGS sequence"/>
</dbReference>
<organism evidence="3 4">
    <name type="scientific">Raphidocelis subcapitata</name>
    <dbReference type="NCBI Taxonomy" id="307507"/>
    <lineage>
        <taxon>Eukaryota</taxon>
        <taxon>Viridiplantae</taxon>
        <taxon>Chlorophyta</taxon>
        <taxon>core chlorophytes</taxon>
        <taxon>Chlorophyceae</taxon>
        <taxon>CS clade</taxon>
        <taxon>Sphaeropleales</taxon>
        <taxon>Selenastraceae</taxon>
        <taxon>Raphidocelis</taxon>
    </lineage>
</organism>
<accession>A0A2V0NKU4</accession>
<keyword evidence="1" id="KW-0732">Signal</keyword>
<protein>
    <recommendedName>
        <fullName evidence="2">Apple domain-containing protein</fullName>
    </recommendedName>
</protein>
<dbReference type="EMBL" id="BDRX01000003">
    <property type="protein sequence ID" value="GBF87976.1"/>
    <property type="molecule type" value="Genomic_DNA"/>
</dbReference>
<feature type="domain" description="Apple" evidence="2">
    <location>
        <begin position="180"/>
        <end position="220"/>
    </location>
</feature>
<reference evidence="3 4" key="1">
    <citation type="journal article" date="2018" name="Sci. Rep.">
        <title>Raphidocelis subcapitata (=Pseudokirchneriella subcapitata) provides an insight into genome evolution and environmental adaptations in the Sphaeropleales.</title>
        <authorList>
            <person name="Suzuki S."/>
            <person name="Yamaguchi H."/>
            <person name="Nakajima N."/>
            <person name="Kawachi M."/>
        </authorList>
    </citation>
    <scope>NUCLEOTIDE SEQUENCE [LARGE SCALE GENOMIC DNA]</scope>
    <source>
        <strain evidence="3 4">NIES-35</strain>
    </source>
</reference>